<dbReference type="AlphaFoldDB" id="A0A972K0Z5"/>
<evidence type="ECO:0000259" key="4">
    <source>
        <dbReference type="Pfam" id="PF00392"/>
    </source>
</evidence>
<accession>A0A972K0Z5</accession>
<evidence type="ECO:0000256" key="1">
    <source>
        <dbReference type="ARBA" id="ARBA00023015"/>
    </source>
</evidence>
<dbReference type="Pfam" id="PF00392">
    <property type="entry name" value="GntR"/>
    <property type="match status" value="1"/>
</dbReference>
<dbReference type="Proteomes" id="UP000641588">
    <property type="component" value="Unassembled WGS sequence"/>
</dbReference>
<evidence type="ECO:0000256" key="3">
    <source>
        <dbReference type="ARBA" id="ARBA00023163"/>
    </source>
</evidence>
<dbReference type="InterPro" id="IPR036390">
    <property type="entry name" value="WH_DNA-bd_sf"/>
</dbReference>
<organism evidence="5 6">
    <name type="scientific">Paenibacillus foliorum</name>
    <dbReference type="NCBI Taxonomy" id="2654974"/>
    <lineage>
        <taxon>Bacteria</taxon>
        <taxon>Bacillati</taxon>
        <taxon>Bacillota</taxon>
        <taxon>Bacilli</taxon>
        <taxon>Bacillales</taxon>
        <taxon>Paenibacillaceae</taxon>
        <taxon>Paenibacillus</taxon>
    </lineage>
</organism>
<reference evidence="5" key="1">
    <citation type="submission" date="2019-10" db="EMBL/GenBank/DDBJ databases">
        <title>Description of Paenibacillus glebae sp. nov.</title>
        <authorList>
            <person name="Carlier A."/>
            <person name="Qi S."/>
        </authorList>
    </citation>
    <scope>NUCLEOTIDE SEQUENCE</scope>
    <source>
        <strain evidence="5">LMG 31456</strain>
    </source>
</reference>
<dbReference type="Gene3D" id="1.10.10.10">
    <property type="entry name" value="Winged helix-like DNA-binding domain superfamily/Winged helix DNA-binding domain"/>
    <property type="match status" value="1"/>
</dbReference>
<keyword evidence="3" id="KW-0804">Transcription</keyword>
<dbReference type="InterPro" id="IPR036388">
    <property type="entry name" value="WH-like_DNA-bd_sf"/>
</dbReference>
<comment type="caution">
    <text evidence="5">The sequence shown here is derived from an EMBL/GenBank/DDBJ whole genome shotgun (WGS) entry which is preliminary data.</text>
</comment>
<evidence type="ECO:0000313" key="6">
    <source>
        <dbReference type="Proteomes" id="UP000641588"/>
    </source>
</evidence>
<dbReference type="GO" id="GO:0003677">
    <property type="term" value="F:DNA binding"/>
    <property type="evidence" value="ECO:0007669"/>
    <property type="project" value="UniProtKB-KW"/>
</dbReference>
<dbReference type="InterPro" id="IPR000524">
    <property type="entry name" value="Tscrpt_reg_HTH_GntR"/>
</dbReference>
<protein>
    <submittedName>
        <fullName evidence="5">GntR family transcriptional regulator</fullName>
    </submittedName>
</protein>
<dbReference type="EMBL" id="WHOD01000055">
    <property type="protein sequence ID" value="NOU94330.1"/>
    <property type="molecule type" value="Genomic_DNA"/>
</dbReference>
<keyword evidence="6" id="KW-1185">Reference proteome</keyword>
<dbReference type="SUPFAM" id="SSF46785">
    <property type="entry name" value="Winged helix' DNA-binding domain"/>
    <property type="match status" value="1"/>
</dbReference>
<keyword evidence="2" id="KW-0238">DNA-binding</keyword>
<gene>
    <name evidence="5" type="ORF">GC093_14035</name>
</gene>
<dbReference type="RefSeq" id="WP_171652526.1">
    <property type="nucleotide sequence ID" value="NZ_WHOD01000055.1"/>
</dbReference>
<name>A0A972K0Z5_9BACL</name>
<evidence type="ECO:0000313" key="5">
    <source>
        <dbReference type="EMBL" id="NOU94330.1"/>
    </source>
</evidence>
<feature type="domain" description="HTH gntR-type" evidence="4">
    <location>
        <begin position="3"/>
        <end position="30"/>
    </location>
</feature>
<keyword evidence="1" id="KW-0805">Transcription regulation</keyword>
<proteinExistence type="predicted"/>
<sequence>MLHRIEAGDFLPGSKLPTEMELAAQYGVSARK</sequence>
<dbReference type="GO" id="GO:0003700">
    <property type="term" value="F:DNA-binding transcription factor activity"/>
    <property type="evidence" value="ECO:0007669"/>
    <property type="project" value="InterPro"/>
</dbReference>
<evidence type="ECO:0000256" key="2">
    <source>
        <dbReference type="ARBA" id="ARBA00023125"/>
    </source>
</evidence>